<dbReference type="AlphaFoldDB" id="A0A542Y9U3"/>
<reference evidence="2 3" key="1">
    <citation type="submission" date="2019-06" db="EMBL/GenBank/DDBJ databases">
        <title>Sequencing the genomes of 1000 actinobacteria strains.</title>
        <authorList>
            <person name="Klenk H.-P."/>
        </authorList>
    </citation>
    <scope>NUCLEOTIDE SEQUENCE [LARGE SCALE GENOMIC DNA]</scope>
    <source>
        <strain evidence="2 3">DSM 8803</strain>
    </source>
</reference>
<dbReference type="Pfam" id="PF04230">
    <property type="entry name" value="PS_pyruv_trans"/>
    <property type="match status" value="1"/>
</dbReference>
<evidence type="ECO:0000259" key="1">
    <source>
        <dbReference type="Pfam" id="PF04230"/>
    </source>
</evidence>
<evidence type="ECO:0000313" key="3">
    <source>
        <dbReference type="Proteomes" id="UP000319094"/>
    </source>
</evidence>
<name>A0A542Y9U3_9MICO</name>
<comment type="caution">
    <text evidence="2">The sequence shown here is derived from an EMBL/GenBank/DDBJ whole genome shotgun (WGS) entry which is preliminary data.</text>
</comment>
<keyword evidence="3" id="KW-1185">Reference proteome</keyword>
<dbReference type="Proteomes" id="UP000319094">
    <property type="component" value="Unassembled WGS sequence"/>
</dbReference>
<evidence type="ECO:0000313" key="2">
    <source>
        <dbReference type="EMBL" id="TQL44835.1"/>
    </source>
</evidence>
<dbReference type="InterPro" id="IPR007345">
    <property type="entry name" value="Polysacch_pyruvyl_Trfase"/>
</dbReference>
<proteinExistence type="predicted"/>
<keyword evidence="2" id="KW-0808">Transferase</keyword>
<gene>
    <name evidence="2" type="ORF">FB468_2906</name>
</gene>
<dbReference type="EMBL" id="VFON01000001">
    <property type="protein sequence ID" value="TQL44835.1"/>
    <property type="molecule type" value="Genomic_DNA"/>
</dbReference>
<accession>A0A542Y9U3</accession>
<organism evidence="2 3">
    <name type="scientific">Leucobacter komagatae</name>
    <dbReference type="NCBI Taxonomy" id="55969"/>
    <lineage>
        <taxon>Bacteria</taxon>
        <taxon>Bacillati</taxon>
        <taxon>Actinomycetota</taxon>
        <taxon>Actinomycetes</taxon>
        <taxon>Micrococcales</taxon>
        <taxon>Microbacteriaceae</taxon>
        <taxon>Leucobacter</taxon>
    </lineage>
</organism>
<protein>
    <submittedName>
        <fullName evidence="2">Polysaccharide pyruvyl transferase</fullName>
    </submittedName>
</protein>
<feature type="domain" description="Polysaccharide pyruvyl transferase" evidence="1">
    <location>
        <begin position="19"/>
        <end position="277"/>
    </location>
</feature>
<sequence>MNTTRRRELVYLGWQDNANFGDELIYDYWKAALDAPLDATAPLSLGRYLVKEAAAFIPSRIRLMGSERAILLGGGTTVGFGTWAEHAKLAQRMFGAKRMFAAGAGAAEVGDAFTLDRQPHDWQAWREIAGFDLLGVRRPLTASACAAELRPSPVIGDPALGYPAVVELSPRRRESIGLCLGSEGSSRFNVAEVARGVKDAAERMNAGIVLFQMTDADAPVNDALRGVLGDVPVEQFSGDVLGMMNAIAGTRAFVSERLHGTVAAVAAGVAATPLAYASKCDDFWLSVTGERTSLQTSSTAAEITSAVLASTDERSLGHIAGRVAEHQRTLAEAASRIRGWLDGEDRPLVPAVAAARGEAA</sequence>
<dbReference type="GO" id="GO:0016740">
    <property type="term" value="F:transferase activity"/>
    <property type="evidence" value="ECO:0007669"/>
    <property type="project" value="UniProtKB-KW"/>
</dbReference>
<dbReference type="RefSeq" id="WP_170219751.1">
    <property type="nucleotide sequence ID" value="NZ_BAAAUY010000018.1"/>
</dbReference>